<evidence type="ECO:0000313" key="1">
    <source>
        <dbReference type="EMBL" id="KAL3388556.1"/>
    </source>
</evidence>
<organism evidence="1 2">
    <name type="scientific">Trichogramma kaykai</name>
    <dbReference type="NCBI Taxonomy" id="54128"/>
    <lineage>
        <taxon>Eukaryota</taxon>
        <taxon>Metazoa</taxon>
        <taxon>Ecdysozoa</taxon>
        <taxon>Arthropoda</taxon>
        <taxon>Hexapoda</taxon>
        <taxon>Insecta</taxon>
        <taxon>Pterygota</taxon>
        <taxon>Neoptera</taxon>
        <taxon>Endopterygota</taxon>
        <taxon>Hymenoptera</taxon>
        <taxon>Apocrita</taxon>
        <taxon>Proctotrupomorpha</taxon>
        <taxon>Chalcidoidea</taxon>
        <taxon>Trichogrammatidae</taxon>
        <taxon>Trichogramma</taxon>
    </lineage>
</organism>
<proteinExistence type="predicted"/>
<evidence type="ECO:0000313" key="2">
    <source>
        <dbReference type="Proteomes" id="UP001627154"/>
    </source>
</evidence>
<sequence>MFFTTITIFLTSRWFRILYEYPAKEDADVLIVQVAVQLAQSTNNNVLIIGQENDLLVLMLHFVHKEGINTIYDAKSLKIKD</sequence>
<dbReference type="EMBL" id="JBJJXI010000129">
    <property type="protein sequence ID" value="KAL3388556.1"/>
    <property type="molecule type" value="Genomic_DNA"/>
</dbReference>
<dbReference type="AlphaFoldDB" id="A0ABD2W7G1"/>
<keyword evidence="2" id="KW-1185">Reference proteome</keyword>
<reference evidence="1 2" key="1">
    <citation type="journal article" date="2024" name="bioRxiv">
        <title>A reference genome for Trichogramma kaykai: A tiny desert-dwelling parasitoid wasp with competing sex-ratio distorters.</title>
        <authorList>
            <person name="Culotta J."/>
            <person name="Lindsey A.R."/>
        </authorList>
    </citation>
    <scope>NUCLEOTIDE SEQUENCE [LARGE SCALE GENOMIC DNA]</scope>
    <source>
        <strain evidence="1 2">KSX58</strain>
    </source>
</reference>
<comment type="caution">
    <text evidence="1">The sequence shown here is derived from an EMBL/GenBank/DDBJ whole genome shotgun (WGS) entry which is preliminary data.</text>
</comment>
<accession>A0ABD2W7G1</accession>
<name>A0ABD2W7G1_9HYME</name>
<protein>
    <submittedName>
        <fullName evidence="1">Uncharacterized protein</fullName>
    </submittedName>
</protein>
<dbReference type="Proteomes" id="UP001627154">
    <property type="component" value="Unassembled WGS sequence"/>
</dbReference>
<gene>
    <name evidence="1" type="ORF">TKK_016277</name>
</gene>